<accession>A0A9P4IAN2</accession>
<organism evidence="5 6">
    <name type="scientific">Rhizodiscina lignyota</name>
    <dbReference type="NCBI Taxonomy" id="1504668"/>
    <lineage>
        <taxon>Eukaryota</taxon>
        <taxon>Fungi</taxon>
        <taxon>Dikarya</taxon>
        <taxon>Ascomycota</taxon>
        <taxon>Pezizomycotina</taxon>
        <taxon>Dothideomycetes</taxon>
        <taxon>Pleosporomycetidae</taxon>
        <taxon>Aulographales</taxon>
        <taxon>Rhizodiscinaceae</taxon>
        <taxon>Rhizodiscina</taxon>
    </lineage>
</organism>
<gene>
    <name evidence="5" type="ORF">NA57DRAFT_13079</name>
</gene>
<proteinExistence type="inferred from homology"/>
<dbReference type="SUPFAM" id="SSF53474">
    <property type="entry name" value="alpha/beta-Hydrolases"/>
    <property type="match status" value="1"/>
</dbReference>
<dbReference type="Gene3D" id="3.40.50.1820">
    <property type="entry name" value="alpha/beta hydrolase"/>
    <property type="match status" value="1"/>
</dbReference>
<evidence type="ECO:0000256" key="2">
    <source>
        <dbReference type="ARBA" id="ARBA00008300"/>
    </source>
</evidence>
<dbReference type="EMBL" id="ML978132">
    <property type="protein sequence ID" value="KAF2095072.1"/>
    <property type="molecule type" value="Genomic_DNA"/>
</dbReference>
<evidence type="ECO:0000256" key="1">
    <source>
        <dbReference type="ARBA" id="ARBA00004502"/>
    </source>
</evidence>
<keyword evidence="6" id="KW-1185">Reference proteome</keyword>
<dbReference type="PANTHER" id="PTHR13390">
    <property type="entry name" value="LIPASE"/>
    <property type="match status" value="1"/>
</dbReference>
<feature type="non-terminal residue" evidence="5">
    <location>
        <position position="321"/>
    </location>
</feature>
<keyword evidence="4" id="KW-0378">Hydrolase</keyword>
<comment type="subcellular location">
    <subcellularLocation>
        <location evidence="1">Lipid droplet</location>
    </subcellularLocation>
</comment>
<dbReference type="GO" id="GO:0016298">
    <property type="term" value="F:lipase activity"/>
    <property type="evidence" value="ECO:0007669"/>
    <property type="project" value="InterPro"/>
</dbReference>
<dbReference type="GO" id="GO:0005811">
    <property type="term" value="C:lipid droplet"/>
    <property type="evidence" value="ECO:0007669"/>
    <property type="project" value="UniProtKB-SubCell"/>
</dbReference>
<keyword evidence="3" id="KW-0551">Lipid droplet</keyword>
<dbReference type="Proteomes" id="UP000799772">
    <property type="component" value="Unassembled WGS sequence"/>
</dbReference>
<evidence type="ECO:0000313" key="5">
    <source>
        <dbReference type="EMBL" id="KAF2095072.1"/>
    </source>
</evidence>
<dbReference type="Pfam" id="PF10230">
    <property type="entry name" value="LIDHydrolase"/>
    <property type="match status" value="1"/>
</dbReference>
<evidence type="ECO:0000256" key="3">
    <source>
        <dbReference type="ARBA" id="ARBA00022677"/>
    </source>
</evidence>
<dbReference type="GO" id="GO:0019915">
    <property type="term" value="P:lipid storage"/>
    <property type="evidence" value="ECO:0007669"/>
    <property type="project" value="InterPro"/>
</dbReference>
<dbReference type="InterPro" id="IPR019363">
    <property type="entry name" value="LDAH"/>
</dbReference>
<protein>
    <recommendedName>
        <fullName evidence="7">Lipid droplet-associated hydrolase</fullName>
    </recommendedName>
</protein>
<feature type="non-terminal residue" evidence="5">
    <location>
        <position position="1"/>
    </location>
</feature>
<dbReference type="InterPro" id="IPR029058">
    <property type="entry name" value="AB_hydrolase_fold"/>
</dbReference>
<comment type="caution">
    <text evidence="5">The sequence shown here is derived from an EMBL/GenBank/DDBJ whole genome shotgun (WGS) entry which is preliminary data.</text>
</comment>
<evidence type="ECO:0008006" key="7">
    <source>
        <dbReference type="Google" id="ProtNLM"/>
    </source>
</evidence>
<evidence type="ECO:0000256" key="4">
    <source>
        <dbReference type="ARBA" id="ARBA00022801"/>
    </source>
</evidence>
<dbReference type="AlphaFoldDB" id="A0A9P4IAN2"/>
<dbReference type="OrthoDB" id="448051at2759"/>
<reference evidence="5" key="1">
    <citation type="journal article" date="2020" name="Stud. Mycol.">
        <title>101 Dothideomycetes genomes: a test case for predicting lifestyles and emergence of pathogens.</title>
        <authorList>
            <person name="Haridas S."/>
            <person name="Albert R."/>
            <person name="Binder M."/>
            <person name="Bloem J."/>
            <person name="Labutti K."/>
            <person name="Salamov A."/>
            <person name="Andreopoulos B."/>
            <person name="Baker S."/>
            <person name="Barry K."/>
            <person name="Bills G."/>
            <person name="Bluhm B."/>
            <person name="Cannon C."/>
            <person name="Castanera R."/>
            <person name="Culley D."/>
            <person name="Daum C."/>
            <person name="Ezra D."/>
            <person name="Gonzalez J."/>
            <person name="Henrissat B."/>
            <person name="Kuo A."/>
            <person name="Liang C."/>
            <person name="Lipzen A."/>
            <person name="Lutzoni F."/>
            <person name="Magnuson J."/>
            <person name="Mondo S."/>
            <person name="Nolan M."/>
            <person name="Ohm R."/>
            <person name="Pangilinan J."/>
            <person name="Park H.-J."/>
            <person name="Ramirez L."/>
            <person name="Alfaro M."/>
            <person name="Sun H."/>
            <person name="Tritt A."/>
            <person name="Yoshinaga Y."/>
            <person name="Zwiers L.-H."/>
            <person name="Turgeon B."/>
            <person name="Goodwin S."/>
            <person name="Spatafora J."/>
            <person name="Crous P."/>
            <person name="Grigoriev I."/>
        </authorList>
    </citation>
    <scope>NUCLEOTIDE SEQUENCE</scope>
    <source>
        <strain evidence="5">CBS 133067</strain>
    </source>
</reference>
<dbReference type="PANTHER" id="PTHR13390:SF0">
    <property type="entry name" value="LIPID DROPLET-ASSOCIATED HYDROLASE"/>
    <property type="match status" value="1"/>
</dbReference>
<evidence type="ECO:0000313" key="6">
    <source>
        <dbReference type="Proteomes" id="UP000799772"/>
    </source>
</evidence>
<name>A0A9P4IAN2_9PEZI</name>
<comment type="similarity">
    <text evidence="2">Belongs to the AB hydrolase superfamily. LDAH family.</text>
</comment>
<sequence>YLVFNVTGNPGLAEYYRPFLLSLRDNLSSDAPSRDVEFDIYCRTLSGFETEKLASKERNGSNGAPDKGVGPPFGLESQIGHTVTALKTLVSDLSGDGKELRIILIGHSVGAYMIMEIISKLRRDMAVDEMERKSDHTFPNVVGGICLFPTVTHLAQSSSGRVLEPLCLIPYFPFLVHCLVKLLTMLLPYAALLYLVQFVTRMPLAAAEITTTFLASPNGVYQALYMARDEIRQITIDKWDSDIWGAAHPACTPRPKLFFYFGEQDHWVANEARDQLIAARAYSGAEGEEWKPRMEIDCKGIPHGFVIRHSEEVASKVAEWI</sequence>